<organism evidence="1 2">
    <name type="scientific">Hymenobacter lucidus</name>
    <dbReference type="NCBI Taxonomy" id="2880930"/>
    <lineage>
        <taxon>Bacteria</taxon>
        <taxon>Pseudomonadati</taxon>
        <taxon>Bacteroidota</taxon>
        <taxon>Cytophagia</taxon>
        <taxon>Cytophagales</taxon>
        <taxon>Hymenobacteraceae</taxon>
        <taxon>Hymenobacter</taxon>
    </lineage>
</organism>
<dbReference type="RefSeq" id="WP_226175478.1">
    <property type="nucleotide sequence ID" value="NZ_JAJADR010000002.1"/>
</dbReference>
<gene>
    <name evidence="1" type="ORF">LGH74_10560</name>
</gene>
<name>A0ABS8AQY4_9BACT</name>
<keyword evidence="2" id="KW-1185">Reference proteome</keyword>
<sequence>MREIRTVLVCASIYFTSCNTADQELHFKSPTQLDSSVHQTIKTRFKLSSLDPAPSHWGGLKPAYPISSAFSLLYEDCREPKWVNQGMITGCSKVVIKKDTSYVLIGTRDELQQVYAPITDKQEALSYASIYFDYFPITTYSFFKKTYIYKRSTMISSADSLENYFIVYLYDKKVFGCGPHPYYSVAIKVFRDGSVQELQKSEAFRNPEADDLCVD</sequence>
<evidence type="ECO:0008006" key="3">
    <source>
        <dbReference type="Google" id="ProtNLM"/>
    </source>
</evidence>
<reference evidence="1" key="1">
    <citation type="submission" date="2021-10" db="EMBL/GenBank/DDBJ databases">
        <authorList>
            <person name="Dean J.D."/>
            <person name="Kim M.K."/>
            <person name="Newey C.N."/>
            <person name="Stoker T.S."/>
            <person name="Thompson D.W."/>
            <person name="Grose J.H."/>
        </authorList>
    </citation>
    <scope>NUCLEOTIDE SEQUENCE</scope>
    <source>
        <strain evidence="1">BT178</strain>
    </source>
</reference>
<comment type="caution">
    <text evidence="1">The sequence shown here is derived from an EMBL/GenBank/DDBJ whole genome shotgun (WGS) entry which is preliminary data.</text>
</comment>
<proteinExistence type="predicted"/>
<dbReference type="Proteomes" id="UP001165296">
    <property type="component" value="Unassembled WGS sequence"/>
</dbReference>
<dbReference type="EMBL" id="JAJADR010000002">
    <property type="protein sequence ID" value="MCB2408418.1"/>
    <property type="molecule type" value="Genomic_DNA"/>
</dbReference>
<accession>A0ABS8AQY4</accession>
<protein>
    <recommendedName>
        <fullName evidence="3">Lipoprotein</fullName>
    </recommendedName>
</protein>
<evidence type="ECO:0000313" key="1">
    <source>
        <dbReference type="EMBL" id="MCB2408418.1"/>
    </source>
</evidence>
<evidence type="ECO:0000313" key="2">
    <source>
        <dbReference type="Proteomes" id="UP001165296"/>
    </source>
</evidence>